<dbReference type="GO" id="GO:0004930">
    <property type="term" value="F:G protein-coupled receptor activity"/>
    <property type="evidence" value="ECO:0007669"/>
    <property type="project" value="InterPro"/>
</dbReference>
<feature type="transmembrane region" description="Helical" evidence="5">
    <location>
        <begin position="205"/>
        <end position="224"/>
    </location>
</feature>
<keyword evidence="3 5" id="KW-1133">Transmembrane helix</keyword>
<feature type="transmembrane region" description="Helical" evidence="5">
    <location>
        <begin position="146"/>
        <end position="167"/>
    </location>
</feature>
<feature type="domain" description="G-protein coupled receptors family 1 profile" evidence="6">
    <location>
        <begin position="46"/>
        <end position="297"/>
    </location>
</feature>
<dbReference type="InterPro" id="IPR017452">
    <property type="entry name" value="GPCR_Rhodpsn_7TM"/>
</dbReference>
<feature type="transmembrane region" description="Helical" evidence="5">
    <location>
        <begin position="245"/>
        <end position="268"/>
    </location>
</feature>
<name>A0A813W8D3_9BILA</name>
<evidence type="ECO:0000256" key="2">
    <source>
        <dbReference type="ARBA" id="ARBA00022692"/>
    </source>
</evidence>
<sequence>MSNSSNNSTVHTTGTVISYAGTSVNAIPLIGRFWMYLISNCASFICSIFVLYHLLFNKNLRWGLNNHAFIVGLIINLFVLVLDVPLYLYYLYHGIVWIQVPLICQLWRYIDAASYTVLPKLVAWASFERHILIFNERRLLRLKNRILFHYIPIGAITSYHILLYMIINLFLPCQNRFVYTQSYCGYASCAYQTAYTIYELFTNGVLSSVCIAFFSITLIVRVVYRRYRVRGHVDWRKHRKLTIQLLFVASIFYIFYFPLVILGVWRYITGITNFGSQYYVYGSFFSFYVNFLFPFGCVGTIPQFKTKIKKILLCWKIKSTAVAPHTVKKQQSPTGQKPITANTTL</sequence>
<protein>
    <recommendedName>
        <fullName evidence="6">G-protein coupled receptors family 1 profile domain-containing protein</fullName>
    </recommendedName>
</protein>
<dbReference type="EMBL" id="CAJNOE010000068">
    <property type="protein sequence ID" value="CAF0851433.1"/>
    <property type="molecule type" value="Genomic_DNA"/>
</dbReference>
<gene>
    <name evidence="7" type="ORF">IZO911_LOCUS9615</name>
</gene>
<comment type="subcellular location">
    <subcellularLocation>
        <location evidence="1">Membrane</location>
    </subcellularLocation>
</comment>
<evidence type="ECO:0000259" key="6">
    <source>
        <dbReference type="PROSITE" id="PS50262"/>
    </source>
</evidence>
<dbReference type="PROSITE" id="PS50262">
    <property type="entry name" value="G_PROTEIN_RECEP_F1_2"/>
    <property type="match status" value="1"/>
</dbReference>
<feature type="transmembrane region" description="Helical" evidence="5">
    <location>
        <begin position="68"/>
        <end position="92"/>
    </location>
</feature>
<evidence type="ECO:0000313" key="8">
    <source>
        <dbReference type="Proteomes" id="UP000663860"/>
    </source>
</evidence>
<evidence type="ECO:0000256" key="3">
    <source>
        <dbReference type="ARBA" id="ARBA00022989"/>
    </source>
</evidence>
<dbReference type="Proteomes" id="UP000663860">
    <property type="component" value="Unassembled WGS sequence"/>
</dbReference>
<dbReference type="CDD" id="cd00637">
    <property type="entry name" value="7tm_classA_rhodopsin-like"/>
    <property type="match status" value="1"/>
</dbReference>
<dbReference type="Gene3D" id="1.20.1070.10">
    <property type="entry name" value="Rhodopsin 7-helix transmembrane proteins"/>
    <property type="match status" value="1"/>
</dbReference>
<dbReference type="GO" id="GO:0016020">
    <property type="term" value="C:membrane"/>
    <property type="evidence" value="ECO:0007669"/>
    <property type="project" value="UniProtKB-SubCell"/>
</dbReference>
<dbReference type="SUPFAM" id="SSF81321">
    <property type="entry name" value="Family A G protein-coupled receptor-like"/>
    <property type="match status" value="1"/>
</dbReference>
<proteinExistence type="predicted"/>
<keyword evidence="2 5" id="KW-0812">Transmembrane</keyword>
<evidence type="ECO:0000256" key="5">
    <source>
        <dbReference type="SAM" id="Phobius"/>
    </source>
</evidence>
<evidence type="ECO:0000256" key="1">
    <source>
        <dbReference type="ARBA" id="ARBA00004370"/>
    </source>
</evidence>
<evidence type="ECO:0000256" key="4">
    <source>
        <dbReference type="ARBA" id="ARBA00023136"/>
    </source>
</evidence>
<evidence type="ECO:0000313" key="7">
    <source>
        <dbReference type="EMBL" id="CAF0851433.1"/>
    </source>
</evidence>
<organism evidence="7 8">
    <name type="scientific">Adineta steineri</name>
    <dbReference type="NCBI Taxonomy" id="433720"/>
    <lineage>
        <taxon>Eukaryota</taxon>
        <taxon>Metazoa</taxon>
        <taxon>Spiralia</taxon>
        <taxon>Gnathifera</taxon>
        <taxon>Rotifera</taxon>
        <taxon>Eurotatoria</taxon>
        <taxon>Bdelloidea</taxon>
        <taxon>Adinetida</taxon>
        <taxon>Adinetidae</taxon>
        <taxon>Adineta</taxon>
    </lineage>
</organism>
<dbReference type="Pfam" id="PF00001">
    <property type="entry name" value="7tm_1"/>
    <property type="match status" value="1"/>
</dbReference>
<comment type="caution">
    <text evidence="7">The sequence shown here is derived from an EMBL/GenBank/DDBJ whole genome shotgun (WGS) entry which is preliminary data.</text>
</comment>
<keyword evidence="4 5" id="KW-0472">Membrane</keyword>
<dbReference type="InterPro" id="IPR000276">
    <property type="entry name" value="GPCR_Rhodpsn"/>
</dbReference>
<feature type="transmembrane region" description="Helical" evidence="5">
    <location>
        <begin position="280"/>
        <end position="301"/>
    </location>
</feature>
<feature type="transmembrane region" description="Helical" evidence="5">
    <location>
        <begin position="33"/>
        <end position="56"/>
    </location>
</feature>
<dbReference type="AlphaFoldDB" id="A0A813W8D3"/>
<reference evidence="7" key="1">
    <citation type="submission" date="2021-02" db="EMBL/GenBank/DDBJ databases">
        <authorList>
            <person name="Nowell W R."/>
        </authorList>
    </citation>
    <scope>NUCLEOTIDE SEQUENCE</scope>
</reference>
<accession>A0A813W8D3</accession>
<feature type="transmembrane region" description="Helical" evidence="5">
    <location>
        <begin position="112"/>
        <end position="134"/>
    </location>
</feature>